<keyword evidence="7 8" id="KW-0472">Membrane</keyword>
<evidence type="ECO:0000313" key="10">
    <source>
        <dbReference type="EMBL" id="SUS05190.1"/>
    </source>
</evidence>
<dbReference type="InterPro" id="IPR055348">
    <property type="entry name" value="DctQ"/>
</dbReference>
<dbReference type="EMBL" id="UIDG01000088">
    <property type="protein sequence ID" value="SUS05190.1"/>
    <property type="molecule type" value="Genomic_DNA"/>
</dbReference>
<dbReference type="AlphaFoldDB" id="A0A380TCE2"/>
<sequence>MWEVLLRLSRLIDVISRRVGLAARWLVLVAVIVSAGNASVRYLFSTSSNAWLEMQWYLFAAVFLLCSPYTLLLNEHVRIDVLTGGLSQRGAALLDILGGLFFLLPMSILIMMLSWPMFMDSYMRHELSTDAGGLIRWPVKLLIPVGFFLLSLQGVSEIIKRCAFLAGVAPFPISTHDAQTEEIKELVDSVEKGVKR</sequence>
<feature type="transmembrane region" description="Helical" evidence="8">
    <location>
        <begin position="21"/>
        <end position="44"/>
    </location>
</feature>
<keyword evidence="10" id="KW-0762">Sugar transport</keyword>
<keyword evidence="5 8" id="KW-0812">Transmembrane</keyword>
<feature type="transmembrane region" description="Helical" evidence="8">
    <location>
        <begin position="93"/>
        <end position="115"/>
    </location>
</feature>
<feature type="transmembrane region" description="Helical" evidence="8">
    <location>
        <begin position="56"/>
        <end position="73"/>
    </location>
</feature>
<keyword evidence="3" id="KW-1003">Cell membrane</keyword>
<dbReference type="PANTHER" id="PTHR35011:SF4">
    <property type="entry name" value="SLL1102 PROTEIN"/>
    <property type="match status" value="1"/>
</dbReference>
<evidence type="ECO:0000256" key="4">
    <source>
        <dbReference type="ARBA" id="ARBA00022519"/>
    </source>
</evidence>
<name>A0A380TCE2_9ZZZZ</name>
<evidence type="ECO:0000256" key="8">
    <source>
        <dbReference type="SAM" id="Phobius"/>
    </source>
</evidence>
<evidence type="ECO:0000256" key="2">
    <source>
        <dbReference type="ARBA" id="ARBA00022448"/>
    </source>
</evidence>
<dbReference type="InterPro" id="IPR007387">
    <property type="entry name" value="TRAP_DctQ"/>
</dbReference>
<comment type="subcellular location">
    <subcellularLocation>
        <location evidence="1">Cell inner membrane</location>
        <topology evidence="1">Multi-pass membrane protein</topology>
    </subcellularLocation>
</comment>
<protein>
    <submittedName>
        <fullName evidence="10">Sugar transporter</fullName>
    </submittedName>
</protein>
<evidence type="ECO:0000259" key="9">
    <source>
        <dbReference type="Pfam" id="PF04290"/>
    </source>
</evidence>
<keyword evidence="6 8" id="KW-1133">Transmembrane helix</keyword>
<organism evidence="10">
    <name type="scientific">metagenome</name>
    <dbReference type="NCBI Taxonomy" id="256318"/>
    <lineage>
        <taxon>unclassified sequences</taxon>
        <taxon>metagenomes</taxon>
    </lineage>
</organism>
<dbReference type="EMBL" id="UIDG01000446">
    <property type="protein sequence ID" value="SUS07794.1"/>
    <property type="molecule type" value="Genomic_DNA"/>
</dbReference>
<dbReference type="Pfam" id="PF04290">
    <property type="entry name" value="DctQ"/>
    <property type="match status" value="1"/>
</dbReference>
<evidence type="ECO:0000256" key="5">
    <source>
        <dbReference type="ARBA" id="ARBA00022692"/>
    </source>
</evidence>
<evidence type="ECO:0000313" key="11">
    <source>
        <dbReference type="EMBL" id="SUS07794.1"/>
    </source>
</evidence>
<evidence type="ECO:0000256" key="3">
    <source>
        <dbReference type="ARBA" id="ARBA00022475"/>
    </source>
</evidence>
<proteinExistence type="predicted"/>
<gene>
    <name evidence="10" type="ORF">DF3PB_1780009</name>
    <name evidence="11" type="ORF">DF3PB_500008</name>
</gene>
<feature type="domain" description="Tripartite ATP-independent periplasmic transporters DctQ component" evidence="9">
    <location>
        <begin position="33"/>
        <end position="161"/>
    </location>
</feature>
<accession>A0A380TCE2</accession>
<reference evidence="10" key="1">
    <citation type="submission" date="2018-07" db="EMBL/GenBank/DDBJ databases">
        <authorList>
            <person name="Quirk P.G."/>
            <person name="Krulwich T.A."/>
        </authorList>
    </citation>
    <scope>NUCLEOTIDE SEQUENCE</scope>
</reference>
<keyword evidence="4" id="KW-0997">Cell inner membrane</keyword>
<evidence type="ECO:0000256" key="6">
    <source>
        <dbReference type="ARBA" id="ARBA00022989"/>
    </source>
</evidence>
<dbReference type="PANTHER" id="PTHR35011">
    <property type="entry name" value="2,3-DIKETO-L-GULONATE TRAP TRANSPORTER SMALL PERMEASE PROTEIN YIAM"/>
    <property type="match status" value="1"/>
</dbReference>
<dbReference type="GO" id="GO:0005886">
    <property type="term" value="C:plasma membrane"/>
    <property type="evidence" value="ECO:0007669"/>
    <property type="project" value="UniProtKB-SubCell"/>
</dbReference>
<feature type="transmembrane region" description="Helical" evidence="8">
    <location>
        <begin position="135"/>
        <end position="152"/>
    </location>
</feature>
<evidence type="ECO:0000256" key="1">
    <source>
        <dbReference type="ARBA" id="ARBA00004429"/>
    </source>
</evidence>
<evidence type="ECO:0000256" key="7">
    <source>
        <dbReference type="ARBA" id="ARBA00023136"/>
    </source>
</evidence>
<keyword evidence="2" id="KW-0813">Transport</keyword>